<proteinExistence type="predicted"/>
<reference evidence="4 5" key="1">
    <citation type="submission" date="2019-01" db="EMBL/GenBank/DDBJ databases">
        <title>Complete genome sequence of Cohnella hallensis HS21 isolated from Korean fir (Abies koreana) rhizospheric soil.</title>
        <authorList>
            <person name="Jiang L."/>
            <person name="Kang S.W."/>
            <person name="Kim S."/>
            <person name="Jung J."/>
            <person name="Kim C.Y."/>
            <person name="Kim D.H."/>
            <person name="Kim S.W."/>
            <person name="Lee J."/>
        </authorList>
    </citation>
    <scope>NUCLEOTIDE SEQUENCE [LARGE SCALE GENOMIC DNA]</scope>
    <source>
        <strain evidence="4 5">HS21</strain>
    </source>
</reference>
<dbReference type="InterPro" id="IPR036582">
    <property type="entry name" value="Mao_N_sf"/>
</dbReference>
<dbReference type="InterPro" id="IPR012854">
    <property type="entry name" value="Cu_amine_oxidase-like_N"/>
</dbReference>
<evidence type="ECO:0000259" key="2">
    <source>
        <dbReference type="Pfam" id="PF07833"/>
    </source>
</evidence>
<sequence>MKKIILLLLLLCLCFVPTSWASTEPKSFGYLDSAKSTTFVPIQFLSKVGVDVKWDSKEQRIDMTYEQTKISMYIGKKQAFVDEEQIELKNLPYIAQGIKYVPLSFITNALNIKQEWRNDTSSVSITLDQQTAELPVINQTLNPSNSKPIISESKTLKVGSKSFKTQVVTISLMHPKIRLGVALAHNEIGRVDDLNNIAKKNGATVAINGSFFDAYTKSDIKIPYGNIVSGGEQRKKDLSDRRTIFTFDKNNLVKLISGTYYKEQFKNITIEGGVQVGPRLVKNGKVELNVVAEGFKDPKILTGGGARSALGITRDHKLILLTTGGATIPQLAEMMKQVGAYQAMNLDGGASSGLYVDGKYLTTPGRQISNAIIVKYEK</sequence>
<evidence type="ECO:0000259" key="3">
    <source>
        <dbReference type="Pfam" id="PF09992"/>
    </source>
</evidence>
<organism evidence="4 5">
    <name type="scientific">Cohnella abietis</name>
    <dbReference type="NCBI Taxonomy" id="2507935"/>
    <lineage>
        <taxon>Bacteria</taxon>
        <taxon>Bacillati</taxon>
        <taxon>Bacillota</taxon>
        <taxon>Bacilli</taxon>
        <taxon>Bacillales</taxon>
        <taxon>Paenibacillaceae</taxon>
        <taxon>Cohnella</taxon>
    </lineage>
</organism>
<dbReference type="PANTHER" id="PTHR40446:SF2">
    <property type="entry name" value="N-ACETYLGLUCOSAMINE-1-PHOSPHODIESTER ALPHA-N-ACETYLGLUCOSAMINIDASE"/>
    <property type="match status" value="1"/>
</dbReference>
<dbReference type="AlphaFoldDB" id="A0A3T1DBC9"/>
<dbReference type="PANTHER" id="PTHR40446">
    <property type="entry name" value="N-ACETYLGLUCOSAMINE-1-PHOSPHODIESTER ALPHA-N-ACETYLGLUCOSAMINIDASE"/>
    <property type="match status" value="1"/>
</dbReference>
<dbReference type="OrthoDB" id="9809781at2"/>
<evidence type="ECO:0000313" key="5">
    <source>
        <dbReference type="Proteomes" id="UP000289856"/>
    </source>
</evidence>
<dbReference type="RefSeq" id="WP_130614042.1">
    <property type="nucleotide sequence ID" value="NZ_AP019400.1"/>
</dbReference>
<dbReference type="Proteomes" id="UP000289856">
    <property type="component" value="Chromosome"/>
</dbReference>
<feature type="domain" description="Copper amine oxidase-like N-terminal" evidence="2">
    <location>
        <begin position="35"/>
        <end position="125"/>
    </location>
</feature>
<dbReference type="InterPro" id="IPR018711">
    <property type="entry name" value="NAGPA"/>
</dbReference>
<accession>A0A3T1DBC9</accession>
<name>A0A3T1DBC9_9BACL</name>
<feature type="signal peptide" evidence="1">
    <location>
        <begin position="1"/>
        <end position="21"/>
    </location>
</feature>
<evidence type="ECO:0000313" key="4">
    <source>
        <dbReference type="EMBL" id="BBI35410.1"/>
    </source>
</evidence>
<feature type="domain" description="Phosphodiester glycosidase" evidence="3">
    <location>
        <begin position="201"/>
        <end position="374"/>
    </location>
</feature>
<evidence type="ECO:0000256" key="1">
    <source>
        <dbReference type="SAM" id="SignalP"/>
    </source>
</evidence>
<dbReference type="EMBL" id="AP019400">
    <property type="protein sequence ID" value="BBI35410.1"/>
    <property type="molecule type" value="Genomic_DNA"/>
</dbReference>
<dbReference type="Gene3D" id="3.30.457.10">
    <property type="entry name" value="Copper amine oxidase-like, N-terminal domain"/>
    <property type="match status" value="1"/>
</dbReference>
<dbReference type="Pfam" id="PF07833">
    <property type="entry name" value="Cu_amine_oxidN1"/>
    <property type="match status" value="1"/>
</dbReference>
<feature type="chain" id="PRO_5019334596" description="Copper amine oxidase" evidence="1">
    <location>
        <begin position="22"/>
        <end position="378"/>
    </location>
</feature>
<dbReference type="SUPFAM" id="SSF55383">
    <property type="entry name" value="Copper amine oxidase, domain N"/>
    <property type="match status" value="1"/>
</dbReference>
<keyword evidence="1" id="KW-0732">Signal</keyword>
<keyword evidence="5" id="KW-1185">Reference proteome</keyword>
<dbReference type="Pfam" id="PF09992">
    <property type="entry name" value="NAGPA"/>
    <property type="match status" value="1"/>
</dbReference>
<dbReference type="KEGG" id="cohn:KCTCHS21_48090"/>
<gene>
    <name evidence="4" type="ORF">KCTCHS21_48090</name>
</gene>
<evidence type="ECO:0008006" key="6">
    <source>
        <dbReference type="Google" id="ProtNLM"/>
    </source>
</evidence>
<protein>
    <recommendedName>
        <fullName evidence="6">Copper amine oxidase</fullName>
    </recommendedName>
</protein>